<dbReference type="Proteomes" id="UP000183063">
    <property type="component" value="Unassembled WGS sequence"/>
</dbReference>
<accession>A0A1H8W786</accession>
<dbReference type="AlphaFoldDB" id="A0A1H8W786"/>
<reference evidence="2 4" key="1">
    <citation type="submission" date="2016-10" db="EMBL/GenBank/DDBJ databases">
        <authorList>
            <person name="Varghese N."/>
            <person name="Submissions S."/>
        </authorList>
    </citation>
    <scope>NUCLEOTIDE SEQUENCE [LARGE SCALE GENOMIC DNA]</scope>
    <source>
        <strain evidence="2 4">CGMCC 1.7071</strain>
    </source>
</reference>
<proteinExistence type="predicted"/>
<dbReference type="EMBL" id="FNXB01000069">
    <property type="protein sequence ID" value="SEI20311.1"/>
    <property type="molecule type" value="Genomic_DNA"/>
</dbReference>
<name>A0A1H8W786_9HYPH</name>
<evidence type="ECO:0000313" key="3">
    <source>
        <dbReference type="Proteomes" id="UP000183063"/>
    </source>
</evidence>
<sequence length="81" mass="8714">MERTTGNYTVVSSCDTLEYRHRYPSANFCSASDMSATSSGASIMTGTTVSLQLTRQDGRWYGGGAADNKGQHTANIVRFAP</sequence>
<evidence type="ECO:0000313" key="4">
    <source>
        <dbReference type="Proteomes" id="UP000198939"/>
    </source>
</evidence>
<reference evidence="3" key="2">
    <citation type="submission" date="2016-10" db="EMBL/GenBank/DDBJ databases">
        <authorList>
            <person name="Wibberg D."/>
        </authorList>
    </citation>
    <scope>NUCLEOTIDE SEQUENCE [LARGE SCALE GENOMIC DNA]</scope>
</reference>
<protein>
    <submittedName>
        <fullName evidence="1">Uncharacterized protein</fullName>
    </submittedName>
</protein>
<evidence type="ECO:0000313" key="2">
    <source>
        <dbReference type="EMBL" id="SEP23469.1"/>
    </source>
</evidence>
<organism evidence="1 3">
    <name type="scientific">Rhizobium tibeticum</name>
    <dbReference type="NCBI Taxonomy" id="501024"/>
    <lineage>
        <taxon>Bacteria</taxon>
        <taxon>Pseudomonadati</taxon>
        <taxon>Pseudomonadota</taxon>
        <taxon>Alphaproteobacteria</taxon>
        <taxon>Hyphomicrobiales</taxon>
        <taxon>Rhizobiaceae</taxon>
        <taxon>Rhizobium/Agrobacterium group</taxon>
        <taxon>Rhizobium</taxon>
    </lineage>
</organism>
<gene>
    <name evidence="1" type="ORF">RTCCBAU85039_6359</name>
    <name evidence="2" type="ORF">SAMN05216228_10568</name>
</gene>
<reference evidence="1" key="3">
    <citation type="submission" date="2016-10" db="EMBL/GenBank/DDBJ databases">
        <authorList>
            <person name="de Groot N.N."/>
        </authorList>
    </citation>
    <scope>NUCLEOTIDE SEQUENCE [LARGE SCALE GENOMIC DNA]</scope>
    <source>
        <strain evidence="1">CCBAU85039</strain>
    </source>
</reference>
<dbReference type="Proteomes" id="UP000198939">
    <property type="component" value="Unassembled WGS sequence"/>
</dbReference>
<dbReference type="EMBL" id="FOCV01000056">
    <property type="protein sequence ID" value="SEP23469.1"/>
    <property type="molecule type" value="Genomic_DNA"/>
</dbReference>
<keyword evidence="4" id="KW-1185">Reference proteome</keyword>
<evidence type="ECO:0000313" key="1">
    <source>
        <dbReference type="EMBL" id="SEI20311.1"/>
    </source>
</evidence>